<dbReference type="SUPFAM" id="SSF81345">
    <property type="entry name" value="ABC transporter involved in vitamin B12 uptake, BtuC"/>
    <property type="match status" value="1"/>
</dbReference>
<keyword evidence="5 8" id="KW-0472">Membrane</keyword>
<dbReference type="FunFam" id="1.10.3470.10:FF:000003">
    <property type="entry name" value="Iron ABC transporter permease SitD"/>
    <property type="match status" value="1"/>
</dbReference>
<name>A0AAP3Z1S6_9LACT</name>
<protein>
    <recommendedName>
        <fullName evidence="6">Manganese import system permease protein ScaB</fullName>
    </recommendedName>
</protein>
<feature type="transmembrane region" description="Helical" evidence="8">
    <location>
        <begin position="12"/>
        <end position="38"/>
    </location>
</feature>
<reference evidence="9" key="1">
    <citation type="submission" date="2022-10" db="EMBL/GenBank/DDBJ databases">
        <authorList>
            <person name="Turner M.S."/>
            <person name="Huang W."/>
        </authorList>
    </citation>
    <scope>NUCLEOTIDE SEQUENCE</scope>
    <source>
        <strain evidence="9">54</strain>
    </source>
</reference>
<evidence type="ECO:0000313" key="9">
    <source>
        <dbReference type="EMBL" id="MDG4976764.1"/>
    </source>
</evidence>
<keyword evidence="7" id="KW-0813">Transport</keyword>
<evidence type="ECO:0000256" key="3">
    <source>
        <dbReference type="ARBA" id="ARBA00022692"/>
    </source>
</evidence>
<evidence type="ECO:0000256" key="1">
    <source>
        <dbReference type="ARBA" id="ARBA00004651"/>
    </source>
</evidence>
<evidence type="ECO:0000313" key="10">
    <source>
        <dbReference type="Proteomes" id="UP001152598"/>
    </source>
</evidence>
<dbReference type="NCBIfam" id="NF040927">
    <property type="entry name" value="ABC_perm_SloB"/>
    <property type="match status" value="1"/>
</dbReference>
<dbReference type="Proteomes" id="UP001152598">
    <property type="component" value="Unassembled WGS sequence"/>
</dbReference>
<dbReference type="GO" id="GO:0010043">
    <property type="term" value="P:response to zinc ion"/>
    <property type="evidence" value="ECO:0007669"/>
    <property type="project" value="TreeGrafter"/>
</dbReference>
<dbReference type="GO" id="GO:0043190">
    <property type="term" value="C:ATP-binding cassette (ABC) transporter complex"/>
    <property type="evidence" value="ECO:0007669"/>
    <property type="project" value="InterPro"/>
</dbReference>
<feature type="transmembrane region" description="Helical" evidence="8">
    <location>
        <begin position="222"/>
        <end position="240"/>
    </location>
</feature>
<evidence type="ECO:0000256" key="5">
    <source>
        <dbReference type="ARBA" id="ARBA00023136"/>
    </source>
</evidence>
<feature type="transmembrane region" description="Helical" evidence="8">
    <location>
        <begin position="198"/>
        <end position="215"/>
    </location>
</feature>
<comment type="similarity">
    <text evidence="2 7">Belongs to the ABC-3 integral membrane protein family.</text>
</comment>
<evidence type="ECO:0000256" key="2">
    <source>
        <dbReference type="ARBA" id="ARBA00008034"/>
    </source>
</evidence>
<feature type="transmembrane region" description="Helical" evidence="8">
    <location>
        <begin position="246"/>
        <end position="266"/>
    </location>
</feature>
<reference evidence="9" key="2">
    <citation type="journal article" date="2023" name="Food Microbiol.">
        <title>Evaluation of the fermentation potential of lactic acid bacteria isolated from herbs, fruits and vegetables as starter cultures in nut-based milk alternatives.</title>
        <authorList>
            <person name="Huang W."/>
            <person name="Dong A."/>
            <person name="Pham H.T."/>
            <person name="Zhou C."/>
            <person name="Huo Z."/>
            <person name="Watjen A.P."/>
            <person name="Prakash S."/>
            <person name="Bang-Berthelsen C.H."/>
            <person name="Turner M.S."/>
        </authorList>
    </citation>
    <scope>NUCLEOTIDE SEQUENCE</scope>
    <source>
        <strain evidence="9">54</strain>
    </source>
</reference>
<dbReference type="InterPro" id="IPR001626">
    <property type="entry name" value="ABC_TroCD"/>
</dbReference>
<dbReference type="Gene3D" id="1.10.3470.10">
    <property type="entry name" value="ABC transporter involved in vitamin B12 uptake, BtuC"/>
    <property type="match status" value="1"/>
</dbReference>
<feature type="transmembrane region" description="Helical" evidence="8">
    <location>
        <begin position="96"/>
        <end position="117"/>
    </location>
</feature>
<dbReference type="PANTHER" id="PTHR30477">
    <property type="entry name" value="ABC-TRANSPORTER METAL-BINDING PROTEIN"/>
    <property type="match status" value="1"/>
</dbReference>
<comment type="subcellular location">
    <subcellularLocation>
        <location evidence="1 7">Cell membrane</location>
        <topology evidence="1 7">Multi-pass membrane protein</topology>
    </subcellularLocation>
</comment>
<dbReference type="GO" id="GO:0055085">
    <property type="term" value="P:transmembrane transport"/>
    <property type="evidence" value="ECO:0007669"/>
    <property type="project" value="InterPro"/>
</dbReference>
<feature type="transmembrane region" description="Helical" evidence="8">
    <location>
        <begin position="174"/>
        <end position="192"/>
    </location>
</feature>
<feature type="transmembrane region" description="Helical" evidence="8">
    <location>
        <begin position="58"/>
        <end position="84"/>
    </location>
</feature>
<dbReference type="Pfam" id="PF00950">
    <property type="entry name" value="ABC-3"/>
    <property type="match status" value="1"/>
</dbReference>
<feature type="transmembrane region" description="Helical" evidence="8">
    <location>
        <begin position="137"/>
        <end position="154"/>
    </location>
</feature>
<dbReference type="CDD" id="cd06550">
    <property type="entry name" value="TM_ABC_iron-siderophores_like"/>
    <property type="match status" value="1"/>
</dbReference>
<dbReference type="InterPro" id="IPR037294">
    <property type="entry name" value="ABC_BtuC-like"/>
</dbReference>
<accession>A0AAP3Z1S6</accession>
<sequence>MIQNFINGLYEFHFLQNALVTAVVIGVVSGAVGCFIILRGMSLMGDAISHAVLPGVAISYILGINFFVGAIIFGLLSSIIITFIKNNSIIKGDTAIGITFSSFLALGVILIGVANSSTDLFHILFGNILAVQDIDKWLTIGVSGIVLIVIILFFKELLITSFDPLMAKAIGMKVNFYHYLLMVLLTLVSVTAMQSVGTILIVAMLITPAATAYLYTNSLRKMIILSSSLGAVSSVLGLFIGYSFNIAVGSSIVITSAIIFAISFLVSPKQNFIKKKVKIDDQKI</sequence>
<evidence type="ECO:0000256" key="8">
    <source>
        <dbReference type="SAM" id="Phobius"/>
    </source>
</evidence>
<comment type="caution">
    <text evidence="9">The sequence shown here is derived from an EMBL/GenBank/DDBJ whole genome shotgun (WGS) entry which is preliminary data.</text>
</comment>
<evidence type="ECO:0000256" key="4">
    <source>
        <dbReference type="ARBA" id="ARBA00022989"/>
    </source>
</evidence>
<organism evidence="9 10">
    <name type="scientific">Lactococcus lactis</name>
    <dbReference type="NCBI Taxonomy" id="1358"/>
    <lineage>
        <taxon>Bacteria</taxon>
        <taxon>Bacillati</taxon>
        <taxon>Bacillota</taxon>
        <taxon>Bacilli</taxon>
        <taxon>Lactobacillales</taxon>
        <taxon>Streptococcaceae</taxon>
        <taxon>Lactococcus</taxon>
    </lineage>
</organism>
<gene>
    <name evidence="9" type="ORF">OGZ50_08475</name>
</gene>
<dbReference type="AlphaFoldDB" id="A0AAP3Z1S6"/>
<evidence type="ECO:0000256" key="7">
    <source>
        <dbReference type="RuleBase" id="RU003943"/>
    </source>
</evidence>
<dbReference type="RefSeq" id="WP_195228816.1">
    <property type="nucleotide sequence ID" value="NZ_CP118738.1"/>
</dbReference>
<dbReference type="EMBL" id="JAOWLV010000004">
    <property type="protein sequence ID" value="MDG4976764.1"/>
    <property type="molecule type" value="Genomic_DNA"/>
</dbReference>
<dbReference type="PANTHER" id="PTHR30477:SF13">
    <property type="entry name" value="IRON TRANSPORT SYSTEM MEMBRANE PROTEIN HI_0360-RELATED"/>
    <property type="match status" value="1"/>
</dbReference>
<evidence type="ECO:0000256" key="6">
    <source>
        <dbReference type="ARBA" id="ARBA00072924"/>
    </source>
</evidence>
<keyword evidence="3 7" id="KW-0812">Transmembrane</keyword>
<dbReference type="GO" id="GO:0071281">
    <property type="term" value="P:cellular response to iron ion"/>
    <property type="evidence" value="ECO:0007669"/>
    <property type="project" value="UniProtKB-ARBA"/>
</dbReference>
<proteinExistence type="inferred from homology"/>
<keyword evidence="4 8" id="KW-1133">Transmembrane helix</keyword>